<dbReference type="AlphaFoldDB" id="A0A3E2GZE2"/>
<feature type="non-terminal residue" evidence="1">
    <location>
        <position position="295"/>
    </location>
</feature>
<protein>
    <submittedName>
        <fullName evidence="1">Uncharacterized protein</fullName>
    </submittedName>
</protein>
<dbReference type="Proteomes" id="UP000258309">
    <property type="component" value="Unassembled WGS sequence"/>
</dbReference>
<comment type="caution">
    <text evidence="1">The sequence shown here is derived from an EMBL/GenBank/DDBJ whole genome shotgun (WGS) entry which is preliminary data.</text>
</comment>
<evidence type="ECO:0000313" key="1">
    <source>
        <dbReference type="EMBL" id="RFU26471.1"/>
    </source>
</evidence>
<keyword evidence="2" id="KW-1185">Reference proteome</keyword>
<evidence type="ECO:0000313" key="2">
    <source>
        <dbReference type="Proteomes" id="UP000258309"/>
    </source>
</evidence>
<gene>
    <name evidence="1" type="ORF">B7463_g9873</name>
</gene>
<dbReference type="EMBL" id="NCSJ02000260">
    <property type="protein sequence ID" value="RFU26471.1"/>
    <property type="molecule type" value="Genomic_DNA"/>
</dbReference>
<dbReference type="OMA" id="RRITFEM"/>
<proteinExistence type="predicted"/>
<sequence length="295" mass="33549">MSATGISTLSRDLLRERIDFRYENLNDLFQQLDDTFDDSVTVGGVASAQFDQIYTAMENRGRKFRLSFYLANAKVLIITVPRLPHENLHRTLDDKISGKAMMMRLDDELVATGAATFRYKDNTGNLLSSLEGDSARKPISLRPTEDHYPTLVIEAGFTQSWNSLRIKARAWFASSRHQVKIVLLVKLDRNQRRITFEMWKEFPPPLPPETRRVTRSASDLQPRCAHTIHITRDAGVNDVHQDRFNPASYNVIGGPLQLGFADIFLRQPVGQEADIIISNAELISYAITVWKAVHH</sequence>
<name>A0A3E2GZE2_SCYLI</name>
<dbReference type="OrthoDB" id="3438909at2759"/>
<organism evidence="1 2">
    <name type="scientific">Scytalidium lignicola</name>
    <name type="common">Hyphomycete</name>
    <dbReference type="NCBI Taxonomy" id="5539"/>
    <lineage>
        <taxon>Eukaryota</taxon>
        <taxon>Fungi</taxon>
        <taxon>Dikarya</taxon>
        <taxon>Ascomycota</taxon>
        <taxon>Pezizomycotina</taxon>
        <taxon>Leotiomycetes</taxon>
        <taxon>Leotiomycetes incertae sedis</taxon>
        <taxon>Scytalidium</taxon>
    </lineage>
</organism>
<feature type="non-terminal residue" evidence="1">
    <location>
        <position position="1"/>
    </location>
</feature>
<accession>A0A3E2GZE2</accession>
<reference evidence="1 2" key="1">
    <citation type="submission" date="2018-05" db="EMBL/GenBank/DDBJ databases">
        <title>Draft genome sequence of Scytalidium lignicola DSM 105466, a ubiquitous saprotrophic fungus.</title>
        <authorList>
            <person name="Buettner E."/>
            <person name="Gebauer A.M."/>
            <person name="Hofrichter M."/>
            <person name="Liers C."/>
            <person name="Kellner H."/>
        </authorList>
    </citation>
    <scope>NUCLEOTIDE SEQUENCE [LARGE SCALE GENOMIC DNA]</scope>
    <source>
        <strain evidence="1 2">DSM 105466</strain>
    </source>
</reference>